<dbReference type="InterPro" id="IPR047110">
    <property type="entry name" value="GABD/Sad-like"/>
</dbReference>
<name>A0A914Y0Y5_9BILA</name>
<dbReference type="PANTHER" id="PTHR43217:SF1">
    <property type="entry name" value="SUCCINATE SEMIALDEHYDE DEHYDROGENASE [NAD(P)+] SAD"/>
    <property type="match status" value="1"/>
</dbReference>
<dbReference type="WBParaSite" id="PSU_v2.g13870.t1">
    <property type="protein sequence ID" value="PSU_v2.g13870.t1"/>
    <property type="gene ID" value="PSU_v2.g13870"/>
</dbReference>
<evidence type="ECO:0000313" key="5">
    <source>
        <dbReference type="WBParaSite" id="PSU_v2.g13870.t1"/>
    </source>
</evidence>
<dbReference type="InterPro" id="IPR016162">
    <property type="entry name" value="Ald_DH_N"/>
</dbReference>
<keyword evidence="4" id="KW-1185">Reference proteome</keyword>
<protein>
    <submittedName>
        <fullName evidence="5">Aldehyde dehydrogenase domain-containing protein</fullName>
    </submittedName>
</protein>
<feature type="domain" description="Aldehyde dehydrogenase" evidence="3">
    <location>
        <begin position="159"/>
        <end position="290"/>
    </location>
</feature>
<keyword evidence="2" id="KW-1133">Transmembrane helix</keyword>
<dbReference type="PANTHER" id="PTHR43217">
    <property type="entry name" value="SUCCINATE SEMIALDEHYDE DEHYDROGENASE [NAD(P)+] SAD"/>
    <property type="match status" value="1"/>
</dbReference>
<organism evidence="4 5">
    <name type="scientific">Panagrolaimus superbus</name>
    <dbReference type="NCBI Taxonomy" id="310955"/>
    <lineage>
        <taxon>Eukaryota</taxon>
        <taxon>Metazoa</taxon>
        <taxon>Ecdysozoa</taxon>
        <taxon>Nematoda</taxon>
        <taxon>Chromadorea</taxon>
        <taxon>Rhabditida</taxon>
        <taxon>Tylenchina</taxon>
        <taxon>Panagrolaimomorpha</taxon>
        <taxon>Panagrolaimoidea</taxon>
        <taxon>Panagrolaimidae</taxon>
        <taxon>Panagrolaimus</taxon>
    </lineage>
</organism>
<reference evidence="5" key="1">
    <citation type="submission" date="2022-11" db="UniProtKB">
        <authorList>
            <consortium name="WormBaseParasite"/>
        </authorList>
    </citation>
    <scope>IDENTIFICATION</scope>
</reference>
<proteinExistence type="predicted"/>
<evidence type="ECO:0000256" key="1">
    <source>
        <dbReference type="ARBA" id="ARBA00023002"/>
    </source>
</evidence>
<dbReference type="AlphaFoldDB" id="A0A914Y0Y5"/>
<dbReference type="Gene3D" id="3.40.309.10">
    <property type="entry name" value="Aldehyde Dehydrogenase, Chain A, domain 2"/>
    <property type="match status" value="1"/>
</dbReference>
<dbReference type="InterPro" id="IPR015590">
    <property type="entry name" value="Aldehyde_DH_dom"/>
</dbReference>
<evidence type="ECO:0000259" key="3">
    <source>
        <dbReference type="Pfam" id="PF00171"/>
    </source>
</evidence>
<evidence type="ECO:0000256" key="2">
    <source>
        <dbReference type="SAM" id="Phobius"/>
    </source>
</evidence>
<evidence type="ECO:0000313" key="4">
    <source>
        <dbReference type="Proteomes" id="UP000887577"/>
    </source>
</evidence>
<dbReference type="Gene3D" id="3.40.605.10">
    <property type="entry name" value="Aldehyde Dehydrogenase, Chain A, domain 1"/>
    <property type="match status" value="1"/>
</dbReference>
<dbReference type="Proteomes" id="UP000887577">
    <property type="component" value="Unplaced"/>
</dbReference>
<dbReference type="GO" id="GO:0004777">
    <property type="term" value="F:succinate-semialdehyde dehydrogenase (NAD+) activity"/>
    <property type="evidence" value="ECO:0007669"/>
    <property type="project" value="TreeGrafter"/>
</dbReference>
<dbReference type="InterPro" id="IPR016160">
    <property type="entry name" value="Ald_DH_CS_CYS"/>
</dbReference>
<accession>A0A914Y0Y5</accession>
<keyword evidence="2" id="KW-0812">Transmembrane</keyword>
<sequence length="294" mass="33467">MFVPVINIAQVLSKMTNENDIIDHEFILKARQLKSSILKNAILIHQILSEIQPFKVTTYEIERSVKTLDRVSTNFEYYSKKVNRISVYMPSNLPLYSFILFGIIPSFMVYEKLIVKPNQLMRDKNIFGRICQALNIETEFQNIEIVYDETQKFTDVYVPNSDIVIFTGYNKNRDKILSLLKPGSLLIYNGSGHNPIVVGKNANIEKAAKDACYARFFNSGQDCAGPDAILVHKDIVDKFMNNYLSEVNMLKVGTYDNENVDVGPIPRKTELQKFLNLLHDTDTNKIIAGGVIGK</sequence>
<dbReference type="InterPro" id="IPR016161">
    <property type="entry name" value="Ald_DH/histidinol_DH"/>
</dbReference>
<dbReference type="Pfam" id="PF00171">
    <property type="entry name" value="Aldedh"/>
    <property type="match status" value="1"/>
</dbReference>
<keyword evidence="2" id="KW-0472">Membrane</keyword>
<dbReference type="InterPro" id="IPR016163">
    <property type="entry name" value="Ald_DH_C"/>
</dbReference>
<feature type="transmembrane region" description="Helical" evidence="2">
    <location>
        <begin position="95"/>
        <end position="115"/>
    </location>
</feature>
<dbReference type="PROSITE" id="PS00070">
    <property type="entry name" value="ALDEHYDE_DEHYDR_CYS"/>
    <property type="match status" value="1"/>
</dbReference>
<dbReference type="SUPFAM" id="SSF53720">
    <property type="entry name" value="ALDH-like"/>
    <property type="match status" value="1"/>
</dbReference>
<keyword evidence="1" id="KW-0560">Oxidoreductase</keyword>